<reference evidence="6" key="1">
    <citation type="submission" date="2019-11" db="UniProtKB">
        <authorList>
            <consortium name="WormBaseParasite"/>
        </authorList>
    </citation>
    <scope>IDENTIFICATION</scope>
</reference>
<evidence type="ECO:0000256" key="1">
    <source>
        <dbReference type="ARBA" id="ARBA00004374"/>
    </source>
</evidence>
<organism evidence="6">
    <name type="scientific">Mesocestoides corti</name>
    <name type="common">Flatworm</name>
    <dbReference type="NCBI Taxonomy" id="53468"/>
    <lineage>
        <taxon>Eukaryota</taxon>
        <taxon>Metazoa</taxon>
        <taxon>Spiralia</taxon>
        <taxon>Lophotrochozoa</taxon>
        <taxon>Platyhelminthes</taxon>
        <taxon>Cestoda</taxon>
        <taxon>Eucestoda</taxon>
        <taxon>Cyclophyllidea</taxon>
        <taxon>Mesocestoididae</taxon>
        <taxon>Mesocestoides</taxon>
    </lineage>
</organism>
<keyword evidence="3" id="KW-0812">Transmembrane</keyword>
<dbReference type="WBParaSite" id="MCU_004977-RA">
    <property type="protein sequence ID" value="MCU_004977-RA"/>
    <property type="gene ID" value="MCU_004977"/>
</dbReference>
<dbReference type="GO" id="GO:0005741">
    <property type="term" value="C:mitochondrial outer membrane"/>
    <property type="evidence" value="ECO:0007669"/>
    <property type="project" value="UniProtKB-SubCell"/>
</dbReference>
<dbReference type="AlphaFoldDB" id="A0A5K3F5C6"/>
<evidence type="ECO:0000313" key="6">
    <source>
        <dbReference type="WBParaSite" id="MCU_004977-RA"/>
    </source>
</evidence>
<evidence type="ECO:0000256" key="2">
    <source>
        <dbReference type="ARBA" id="ARBA00009160"/>
    </source>
</evidence>
<keyword evidence="5" id="KW-0472">Membrane</keyword>
<evidence type="ECO:0000256" key="3">
    <source>
        <dbReference type="ARBA" id="ARBA00022692"/>
    </source>
</evidence>
<dbReference type="PANTHER" id="PTHR21346:SF0">
    <property type="entry name" value="RE45833P"/>
    <property type="match status" value="1"/>
</dbReference>
<keyword evidence="4" id="KW-1133">Transmembrane helix</keyword>
<sequence length="123" mass="13630">MPLTRLKNDRLFSKSQSVPLVGCKSNNYCIFFIRVTGYALAKIGKSAAFLLGVTAIGLQFVLSRKESAINWKKIEDEAREAFERASQQKQRSTLPPKLVTAFKQNQAFFGSFGGGFLIGISFS</sequence>
<dbReference type="Pfam" id="PF04930">
    <property type="entry name" value="FUN14"/>
    <property type="match status" value="1"/>
</dbReference>
<dbReference type="InterPro" id="IPR007014">
    <property type="entry name" value="FUN14"/>
</dbReference>
<proteinExistence type="inferred from homology"/>
<protein>
    <submittedName>
        <fullName evidence="6">FUN14 domain-containing protein 1</fullName>
    </submittedName>
</protein>
<comment type="similarity">
    <text evidence="2">Belongs to the FUN14 family.</text>
</comment>
<dbReference type="PANTHER" id="PTHR21346">
    <property type="entry name" value="FUN14 DOMAIN CONTAINING"/>
    <property type="match status" value="1"/>
</dbReference>
<comment type="subcellular location">
    <subcellularLocation>
        <location evidence="1">Mitochondrion outer membrane</location>
        <topology evidence="1">Multi-pass membrane protein</topology>
    </subcellularLocation>
</comment>
<name>A0A5K3F5C6_MESCO</name>
<dbReference type="GO" id="GO:0000422">
    <property type="term" value="P:autophagy of mitochondrion"/>
    <property type="evidence" value="ECO:0007669"/>
    <property type="project" value="TreeGrafter"/>
</dbReference>
<accession>A0A5K3F5C6</accession>
<evidence type="ECO:0000256" key="5">
    <source>
        <dbReference type="ARBA" id="ARBA00023136"/>
    </source>
</evidence>
<evidence type="ECO:0000256" key="4">
    <source>
        <dbReference type="ARBA" id="ARBA00022989"/>
    </source>
</evidence>